<organism evidence="3 4">
    <name type="scientific">Diaporthe helianthi</name>
    <dbReference type="NCBI Taxonomy" id="158607"/>
    <lineage>
        <taxon>Eukaryota</taxon>
        <taxon>Fungi</taxon>
        <taxon>Dikarya</taxon>
        <taxon>Ascomycota</taxon>
        <taxon>Pezizomycotina</taxon>
        <taxon>Sordariomycetes</taxon>
        <taxon>Sordariomycetidae</taxon>
        <taxon>Diaporthales</taxon>
        <taxon>Diaporthaceae</taxon>
        <taxon>Diaporthe</taxon>
    </lineage>
</organism>
<comment type="caution">
    <text evidence="3">The sequence shown here is derived from an EMBL/GenBank/DDBJ whole genome shotgun (WGS) entry which is preliminary data.</text>
</comment>
<dbReference type="STRING" id="158607.A0A2P5HZG5"/>
<proteinExistence type="predicted"/>
<accession>A0A2P5HZG5</accession>
<name>A0A2P5HZG5_DIAHE</name>
<dbReference type="PANTHER" id="PTHR42470:SF2">
    <property type="match status" value="1"/>
</dbReference>
<dbReference type="InParanoid" id="A0A2P5HZG5"/>
<evidence type="ECO:0000313" key="4">
    <source>
        <dbReference type="Proteomes" id="UP000094444"/>
    </source>
</evidence>
<dbReference type="EMBL" id="MAVT02000466">
    <property type="protein sequence ID" value="POS75609.1"/>
    <property type="molecule type" value="Genomic_DNA"/>
</dbReference>
<reference evidence="3" key="1">
    <citation type="submission" date="2017-09" db="EMBL/GenBank/DDBJ databases">
        <title>Polyketide synthases of a Diaporthe helianthi virulent isolate.</title>
        <authorList>
            <person name="Baroncelli R."/>
        </authorList>
    </citation>
    <scope>NUCLEOTIDE SEQUENCE [LARGE SCALE GENOMIC DNA]</scope>
    <source>
        <strain evidence="3">7/96</strain>
    </source>
</reference>
<evidence type="ECO:0000259" key="2">
    <source>
        <dbReference type="Pfam" id="PF25545"/>
    </source>
</evidence>
<dbReference type="InterPro" id="IPR057684">
    <property type="entry name" value="DUF7924"/>
</dbReference>
<dbReference type="OrthoDB" id="5132737at2759"/>
<evidence type="ECO:0000256" key="1">
    <source>
        <dbReference type="SAM" id="MobiDB-lite"/>
    </source>
</evidence>
<dbReference type="AlphaFoldDB" id="A0A2P5HZG5"/>
<evidence type="ECO:0000313" key="3">
    <source>
        <dbReference type="EMBL" id="POS75609.1"/>
    </source>
</evidence>
<feature type="domain" description="DUF7924" evidence="2">
    <location>
        <begin position="19"/>
        <end position="242"/>
    </location>
</feature>
<sequence length="310" mass="34881">MLEGDHDLPQGTIFDSDVFERAYSNFHNKNEARIIQDISRLLVPSAETLSLYNKELRILTESVNEGWSNSVPLTGTRPQPDYSVGFRREAFTDDQLTKLSPFVGDFIAGDLSFFMATYYMYFPFLACECGSAVGLDVPDRHNAHSMFLAARGIVELFRLVRRENELHRQILSFSVSHGYSSVRIYGYYPVINGKDTKYYRHPIHKFSFTALDGRDKWTCNRFTMNVYNTWMPAHFKRICAAIDQLPSKIDLDVQALSESTGLSQDLGSHLALSKANSNLAPADKDDQSGALGPMVTPDPSFSKPAPAKNL</sequence>
<dbReference type="Pfam" id="PF25545">
    <property type="entry name" value="DUF7924"/>
    <property type="match status" value="1"/>
</dbReference>
<dbReference type="Proteomes" id="UP000094444">
    <property type="component" value="Unassembled WGS sequence"/>
</dbReference>
<protein>
    <recommendedName>
        <fullName evidence="2">DUF7924 domain-containing protein</fullName>
    </recommendedName>
</protein>
<dbReference type="PANTHER" id="PTHR42470">
    <property type="entry name" value="VAST DOMAIN-CONTAINING PROTEIN"/>
    <property type="match status" value="1"/>
</dbReference>
<feature type="region of interest" description="Disordered" evidence="1">
    <location>
        <begin position="277"/>
        <end position="310"/>
    </location>
</feature>
<gene>
    <name evidence="3" type="ORF">DHEL01_v206003</name>
</gene>
<keyword evidence="4" id="KW-1185">Reference proteome</keyword>